<protein>
    <submittedName>
        <fullName evidence="2">Uncharacterized protein</fullName>
    </submittedName>
</protein>
<accession>A0A834IF51</accession>
<dbReference type="Proteomes" id="UP000625711">
    <property type="component" value="Unassembled WGS sequence"/>
</dbReference>
<feature type="compositionally biased region" description="Polar residues" evidence="1">
    <location>
        <begin position="105"/>
        <end position="114"/>
    </location>
</feature>
<dbReference type="AlphaFoldDB" id="A0A834IF51"/>
<organism evidence="2 3">
    <name type="scientific">Rhynchophorus ferrugineus</name>
    <name type="common">Red palm weevil</name>
    <name type="synonym">Curculio ferrugineus</name>
    <dbReference type="NCBI Taxonomy" id="354439"/>
    <lineage>
        <taxon>Eukaryota</taxon>
        <taxon>Metazoa</taxon>
        <taxon>Ecdysozoa</taxon>
        <taxon>Arthropoda</taxon>
        <taxon>Hexapoda</taxon>
        <taxon>Insecta</taxon>
        <taxon>Pterygota</taxon>
        <taxon>Neoptera</taxon>
        <taxon>Endopterygota</taxon>
        <taxon>Coleoptera</taxon>
        <taxon>Polyphaga</taxon>
        <taxon>Cucujiformia</taxon>
        <taxon>Curculionidae</taxon>
        <taxon>Dryophthorinae</taxon>
        <taxon>Rhynchophorus</taxon>
    </lineage>
</organism>
<evidence type="ECO:0000313" key="3">
    <source>
        <dbReference type="Proteomes" id="UP000625711"/>
    </source>
</evidence>
<sequence>MKKLQLVENTKAALTKKPSAEDISKQNFAQRTAFWRGSPSAFSQHLQVQLLAGGREPNAKWRLPRGHSSGARRPLRRQPADVGNMLNVPGPLTLSYRRRKKAGTGSATMGTEEN</sequence>
<keyword evidence="3" id="KW-1185">Reference proteome</keyword>
<name>A0A834IF51_RHYFE</name>
<evidence type="ECO:0000256" key="1">
    <source>
        <dbReference type="SAM" id="MobiDB-lite"/>
    </source>
</evidence>
<reference evidence="2" key="1">
    <citation type="submission" date="2020-08" db="EMBL/GenBank/DDBJ databases">
        <title>Genome sequencing and assembly of the red palm weevil Rhynchophorus ferrugineus.</title>
        <authorList>
            <person name="Dias G.B."/>
            <person name="Bergman C.M."/>
            <person name="Manee M."/>
        </authorList>
    </citation>
    <scope>NUCLEOTIDE SEQUENCE</scope>
    <source>
        <strain evidence="2">AA-2017</strain>
        <tissue evidence="2">Whole larva</tissue>
    </source>
</reference>
<proteinExistence type="predicted"/>
<gene>
    <name evidence="2" type="ORF">GWI33_009707</name>
</gene>
<dbReference type="EMBL" id="JAACXV010005253">
    <property type="protein sequence ID" value="KAF7276863.1"/>
    <property type="molecule type" value="Genomic_DNA"/>
</dbReference>
<feature type="region of interest" description="Disordered" evidence="1">
    <location>
        <begin position="57"/>
        <end position="114"/>
    </location>
</feature>
<evidence type="ECO:0000313" key="2">
    <source>
        <dbReference type="EMBL" id="KAF7276863.1"/>
    </source>
</evidence>
<comment type="caution">
    <text evidence="2">The sequence shown here is derived from an EMBL/GenBank/DDBJ whole genome shotgun (WGS) entry which is preliminary data.</text>
</comment>